<dbReference type="HAMAP" id="MF_01973">
    <property type="entry name" value="lon_bact"/>
    <property type="match status" value="1"/>
</dbReference>
<dbReference type="InterPro" id="IPR014721">
    <property type="entry name" value="Ribsml_uS5_D2-typ_fold_subgr"/>
</dbReference>
<evidence type="ECO:0000256" key="9">
    <source>
        <dbReference type="HAMAP-Rule" id="MF_01973"/>
    </source>
</evidence>
<dbReference type="PROSITE" id="PS01046">
    <property type="entry name" value="LON_SER"/>
    <property type="match status" value="1"/>
</dbReference>
<comment type="subunit">
    <text evidence="9 10">Homohexamer. Organized in a ring with a central cavity.</text>
</comment>
<evidence type="ECO:0000256" key="3">
    <source>
        <dbReference type="ARBA" id="ARBA00022670"/>
    </source>
</evidence>
<evidence type="ECO:0000313" key="15">
    <source>
        <dbReference type="EMBL" id="MCM2675203.1"/>
    </source>
</evidence>
<dbReference type="Pfam" id="PF22667">
    <property type="entry name" value="Lon_lid"/>
    <property type="match status" value="1"/>
</dbReference>
<dbReference type="InterPro" id="IPR027417">
    <property type="entry name" value="P-loop_NTPase"/>
</dbReference>
<dbReference type="Gene3D" id="3.40.50.300">
    <property type="entry name" value="P-loop containing nucleotide triphosphate hydrolases"/>
    <property type="match status" value="1"/>
</dbReference>
<dbReference type="EMBL" id="JAMQJY010000001">
    <property type="protein sequence ID" value="MCM2675203.1"/>
    <property type="molecule type" value="Genomic_DNA"/>
</dbReference>
<dbReference type="RefSeq" id="WP_251605610.1">
    <property type="nucleotide sequence ID" value="NZ_JAMQJY010000001.1"/>
</dbReference>
<keyword evidence="4 9" id="KW-0547">Nucleotide-binding</keyword>
<evidence type="ECO:0000259" key="13">
    <source>
        <dbReference type="PROSITE" id="PS51786"/>
    </source>
</evidence>
<dbReference type="PRINTS" id="PR00830">
    <property type="entry name" value="ENDOLAPTASE"/>
</dbReference>
<evidence type="ECO:0000256" key="1">
    <source>
        <dbReference type="ARBA" id="ARBA00004496"/>
    </source>
</evidence>
<dbReference type="EC" id="3.4.21.53" evidence="9 10"/>
<comment type="similarity">
    <text evidence="9 10 11 12">Belongs to the peptidase S16 family.</text>
</comment>
<feature type="active site" evidence="9 11">
    <location>
        <position position="722"/>
    </location>
</feature>
<dbReference type="PIRSF" id="PIRSF001174">
    <property type="entry name" value="Lon_proteas"/>
    <property type="match status" value="1"/>
</dbReference>
<keyword evidence="5 9" id="KW-0378">Hydrolase</keyword>
<dbReference type="InterPro" id="IPR015947">
    <property type="entry name" value="PUA-like_sf"/>
</dbReference>
<feature type="binding site" evidence="9">
    <location>
        <begin position="356"/>
        <end position="363"/>
    </location>
    <ligand>
        <name>ATP</name>
        <dbReference type="ChEBI" id="CHEBI:30616"/>
    </ligand>
</feature>
<evidence type="ECO:0000256" key="10">
    <source>
        <dbReference type="PIRNR" id="PIRNR001174"/>
    </source>
</evidence>
<dbReference type="InterPro" id="IPR027543">
    <property type="entry name" value="Lon_bac"/>
</dbReference>
<keyword evidence="16" id="KW-1185">Reference proteome</keyword>
<evidence type="ECO:0000256" key="4">
    <source>
        <dbReference type="ARBA" id="ARBA00022741"/>
    </source>
</evidence>
<keyword evidence="6 9" id="KW-0720">Serine protease</keyword>
<dbReference type="InterPro" id="IPR003593">
    <property type="entry name" value="AAA+_ATPase"/>
</dbReference>
<dbReference type="SUPFAM" id="SSF88697">
    <property type="entry name" value="PUA domain-like"/>
    <property type="match status" value="1"/>
</dbReference>
<dbReference type="Gene3D" id="1.20.58.1480">
    <property type="match status" value="1"/>
</dbReference>
<comment type="subcellular location">
    <subcellularLocation>
        <location evidence="1 9 10">Cytoplasm</location>
    </subcellularLocation>
</comment>
<sequence length="774" mass="86751">MVETEKKRHIPLLPLRGLLVFPKMVLHLDVGRTKSVEALQQAMEDDQEIFLSTQKEIKLDQPTEDDIYTVGTLARVNEMTKLSNGTVRIHVEGLQRAKIERYITNEKYLHVEITKIDEQDTEVTAEVQAMMRHVMAMFEQFSKLSKKISAETLAVVADITEAGRLTDVIAANLPLKLQQKQDLLETSSIHARLVKLIDILNNEQEVLGLEKKISQRVKKSMEKTQKEYYLREQMKAIQKELGDKDGRTGEVSSLREQIEATEMPPTTKEKALKELDRFEKMPASSAESSVLRTYLDWLIQLPWVKETNDQLDVIRSEEILNEDHYGLEKVKERVLEYLAVRQLTQELKGPILCLTGPPGVGKTSLARSIARSLNREFVRMSLGGVRDEAEIRGHRRTYVGAMPGRLIQGMKKAGTVNPVFLLDEIDKMAQDFRGDPSSALLEVLDPEQNNTFSDHYIEEPYDLSKVMFVTTANNLGTIPGPLLDRMEIISIAGYTELEKKQIAKSYLLPKQIKEHGLNGNKMRVTDDALEKVIRYYTREAGVRNLERQMATLCRKAAKMLVTGEKKRVNVTVQLVETMLGKPRFRYGLAEVEDQIGAATGLAYTSAGGDTLSIEVSVVPGKGKLTLTGKLGDVMKESAQAAFSYIRSRSNQLNIDSSFHENMDIHIHVPEGATPKDGPSAGITMATALISALTGRIVKREVGMTGEITLRGRVLPIGGLKEKSMSAHRAGLKTIIIPQDNEKDLDDIPKSVRDELQFILVSHLDQVLEHALGEI</sequence>
<dbReference type="InterPro" id="IPR008269">
    <property type="entry name" value="Lon_proteolytic"/>
</dbReference>
<comment type="function">
    <text evidence="9">ATP-dependent serine protease that mediates the selective degradation of mutant and abnormal proteins as well as certain short-lived regulatory proteins. Required for cellular homeostasis and for survival from DNA damage and developmental changes induced by stress. Degrades polypeptides processively to yield small peptide fragments that are 5 to 10 amino acids long. Binds to DNA in a double-stranded, site-specific manner.</text>
</comment>
<feature type="domain" description="Lon N-terminal" evidence="14">
    <location>
        <begin position="10"/>
        <end position="204"/>
    </location>
</feature>
<feature type="domain" description="Lon proteolytic" evidence="13">
    <location>
        <begin position="592"/>
        <end position="773"/>
    </location>
</feature>
<dbReference type="Pfam" id="PF05362">
    <property type="entry name" value="Lon_C"/>
    <property type="match status" value="1"/>
</dbReference>
<evidence type="ECO:0000256" key="2">
    <source>
        <dbReference type="ARBA" id="ARBA00022490"/>
    </source>
</evidence>
<evidence type="ECO:0000313" key="16">
    <source>
        <dbReference type="Proteomes" id="UP001203665"/>
    </source>
</evidence>
<dbReference type="InterPro" id="IPR020568">
    <property type="entry name" value="Ribosomal_Su5_D2-typ_SF"/>
</dbReference>
<evidence type="ECO:0000256" key="7">
    <source>
        <dbReference type="ARBA" id="ARBA00022840"/>
    </source>
</evidence>
<dbReference type="Pfam" id="PF00004">
    <property type="entry name" value="AAA"/>
    <property type="match status" value="1"/>
</dbReference>
<dbReference type="InterPro" id="IPR027065">
    <property type="entry name" value="Lon_Prtase"/>
</dbReference>
<dbReference type="SUPFAM" id="SSF52540">
    <property type="entry name" value="P-loop containing nucleoside triphosphate hydrolases"/>
    <property type="match status" value="1"/>
</dbReference>
<dbReference type="PROSITE" id="PS51787">
    <property type="entry name" value="LON_N"/>
    <property type="match status" value="1"/>
</dbReference>
<keyword evidence="8 9" id="KW-0346">Stress response</keyword>
<evidence type="ECO:0000256" key="6">
    <source>
        <dbReference type="ARBA" id="ARBA00022825"/>
    </source>
</evidence>
<keyword evidence="3 9" id="KW-0645">Protease</keyword>
<evidence type="ECO:0000256" key="5">
    <source>
        <dbReference type="ARBA" id="ARBA00022801"/>
    </source>
</evidence>
<protein>
    <recommendedName>
        <fullName evidence="9 10">Lon protease</fullName>
        <ecNumber evidence="9 10">3.4.21.53</ecNumber>
    </recommendedName>
    <alternativeName>
        <fullName evidence="9">ATP-dependent protease La</fullName>
    </alternativeName>
</protein>
<evidence type="ECO:0000256" key="8">
    <source>
        <dbReference type="ARBA" id="ARBA00023016"/>
    </source>
</evidence>
<dbReference type="Gene3D" id="2.30.130.40">
    <property type="entry name" value="LON domain-like"/>
    <property type="match status" value="1"/>
</dbReference>
<keyword evidence="2 9" id="KW-0963">Cytoplasm</keyword>
<evidence type="ECO:0000256" key="11">
    <source>
        <dbReference type="PROSITE-ProRule" id="PRU01122"/>
    </source>
</evidence>
<dbReference type="Gene3D" id="1.20.5.5270">
    <property type="match status" value="1"/>
</dbReference>
<dbReference type="InterPro" id="IPR004815">
    <property type="entry name" value="Lon_bac/euk-typ"/>
</dbReference>
<dbReference type="Pfam" id="PF02190">
    <property type="entry name" value="LON_substr_bdg"/>
    <property type="match status" value="1"/>
</dbReference>
<dbReference type="InterPro" id="IPR003959">
    <property type="entry name" value="ATPase_AAA_core"/>
</dbReference>
<dbReference type="NCBIfam" id="TIGR00763">
    <property type="entry name" value="lon"/>
    <property type="match status" value="1"/>
</dbReference>
<evidence type="ECO:0000259" key="14">
    <source>
        <dbReference type="PROSITE" id="PS51787"/>
    </source>
</evidence>
<organism evidence="15 16">
    <name type="scientific">Alkalicoccobacillus plakortidis</name>
    <dbReference type="NCBI Taxonomy" id="444060"/>
    <lineage>
        <taxon>Bacteria</taxon>
        <taxon>Bacillati</taxon>
        <taxon>Bacillota</taxon>
        <taxon>Bacilli</taxon>
        <taxon>Bacillales</taxon>
        <taxon>Bacillaceae</taxon>
        <taxon>Alkalicoccobacillus</taxon>
    </lineage>
</organism>
<comment type="catalytic activity">
    <reaction evidence="9 10 11">
        <text>Hydrolysis of proteins in presence of ATP.</text>
        <dbReference type="EC" id="3.4.21.53"/>
    </reaction>
</comment>
<dbReference type="CDD" id="cd19500">
    <property type="entry name" value="RecA-like_Lon"/>
    <property type="match status" value="1"/>
</dbReference>
<accession>A0ABT0XH29</accession>
<comment type="induction">
    <text evidence="9">By heat shock.</text>
</comment>
<dbReference type="SUPFAM" id="SSF54211">
    <property type="entry name" value="Ribosomal protein S5 domain 2-like"/>
    <property type="match status" value="1"/>
</dbReference>
<dbReference type="InterPro" id="IPR003111">
    <property type="entry name" value="Lon_prtase_N"/>
</dbReference>
<feature type="active site" evidence="9 11">
    <location>
        <position position="679"/>
    </location>
</feature>
<name>A0ABT0XH29_9BACI</name>
<comment type="caution">
    <text evidence="15">The sequence shown here is derived from an EMBL/GenBank/DDBJ whole genome shotgun (WGS) entry which is preliminary data.</text>
</comment>
<dbReference type="PROSITE" id="PS51786">
    <property type="entry name" value="LON_PROTEOLYTIC"/>
    <property type="match status" value="1"/>
</dbReference>
<dbReference type="SMART" id="SM00382">
    <property type="entry name" value="AAA"/>
    <property type="match status" value="1"/>
</dbReference>
<dbReference type="InterPro" id="IPR046336">
    <property type="entry name" value="Lon_prtase_N_sf"/>
</dbReference>
<dbReference type="InterPro" id="IPR054594">
    <property type="entry name" value="Lon_lid"/>
</dbReference>
<dbReference type="Gene3D" id="1.10.8.60">
    <property type="match status" value="1"/>
</dbReference>
<dbReference type="GO" id="GO:0004252">
    <property type="term" value="F:serine-type endopeptidase activity"/>
    <property type="evidence" value="ECO:0007669"/>
    <property type="project" value="UniProtKB-EC"/>
</dbReference>
<reference evidence="15" key="1">
    <citation type="submission" date="2022-06" db="EMBL/GenBank/DDBJ databases">
        <title>Alkalicoccobacillus porphyridii sp. nov., isolated from a marine red alga, Porphyridium purpureum and reclassification of Shouchella plakortidis and Shouchella gibsonii as Alkalicoccobacillus plakortidis comb. nov. and Alkalicoccobacillus gibsonii comb. nov.</title>
        <authorList>
            <person name="Kim K.H."/>
            <person name="Lee J.K."/>
            <person name="Han D.M."/>
            <person name="Baek J.H."/>
            <person name="Jeon C.O."/>
        </authorList>
    </citation>
    <scope>NUCLEOTIDE SEQUENCE</scope>
    <source>
        <strain evidence="15">DSM 19153</strain>
    </source>
</reference>
<gene>
    <name evidence="9 15" type="primary">lon</name>
    <name evidence="15" type="ORF">NDM98_06650</name>
</gene>
<dbReference type="Proteomes" id="UP001203665">
    <property type="component" value="Unassembled WGS sequence"/>
</dbReference>
<dbReference type="Gene3D" id="3.30.230.10">
    <property type="match status" value="1"/>
</dbReference>
<keyword evidence="7 9" id="KW-0067">ATP-binding</keyword>
<proteinExistence type="evidence at transcript level"/>
<evidence type="ECO:0000256" key="12">
    <source>
        <dbReference type="RuleBase" id="RU000591"/>
    </source>
</evidence>
<dbReference type="SMART" id="SM00464">
    <property type="entry name" value="LON"/>
    <property type="match status" value="1"/>
</dbReference>
<dbReference type="NCBIfam" id="NF008053">
    <property type="entry name" value="PRK10787.1"/>
    <property type="match status" value="1"/>
</dbReference>
<dbReference type="InterPro" id="IPR008268">
    <property type="entry name" value="Peptidase_S16_AS"/>
</dbReference>
<dbReference type="PANTHER" id="PTHR10046">
    <property type="entry name" value="ATP DEPENDENT LON PROTEASE FAMILY MEMBER"/>
    <property type="match status" value="1"/>
</dbReference>